<protein>
    <submittedName>
        <fullName evidence="3">Uncharacterized protein</fullName>
    </submittedName>
</protein>
<dbReference type="NCBIfam" id="NF033542">
    <property type="entry name" value="transpos_IS110"/>
    <property type="match status" value="1"/>
</dbReference>
<dbReference type="InterPro" id="IPR002525">
    <property type="entry name" value="Transp_IS110-like_N"/>
</dbReference>
<sequence length="364" mass="41060">MNINNEPIDQNSAVYIGIDVHRYQHTAVAANRFEEAMGELTFPNTPGGIKEFLHWTDVLADNSRTRIIGIEGANGNGKLLRNAVTPVFPAVYEINPIYTKQRRDHGTRGDKSDPVDARLMIEVLTRKLDELPRVTSQDTSDSMQALSELVAFHDDLTRSQTRLKNQLHRLFYDIDATSETSRSRTFSNKQLKYWLTKTAKTDLSINCTMQRFIIRNKIHQLLDLKKTRDIADDQITQLVAQFNGNLLSLPGAGIITTAKIISAVKGIGRFGNIRQFVKYAGIAPVEHQSGKTRKHKQAKGGNRQLNTAIYTIALTQLRCNPKAKEYFEKKIAEGKTKKHALRCLMKRVACIVYGMMKGGEVYRG</sequence>
<dbReference type="InterPro" id="IPR047650">
    <property type="entry name" value="Transpos_IS110"/>
</dbReference>
<name>A0A2M8C1P3_9BACT</name>
<evidence type="ECO:0000313" key="3">
    <source>
        <dbReference type="EMBL" id="PJB50015.1"/>
    </source>
</evidence>
<accession>A0A2M8C1P3</accession>
<dbReference type="PANTHER" id="PTHR33055">
    <property type="entry name" value="TRANSPOSASE FOR INSERTION SEQUENCE ELEMENT IS1111A"/>
    <property type="match status" value="1"/>
</dbReference>
<dbReference type="GO" id="GO:0006313">
    <property type="term" value="P:DNA transposition"/>
    <property type="evidence" value="ECO:0007669"/>
    <property type="project" value="InterPro"/>
</dbReference>
<feature type="domain" description="Transposase IS116/IS110/IS902 C-terminal" evidence="2">
    <location>
        <begin position="245"/>
        <end position="327"/>
    </location>
</feature>
<dbReference type="GO" id="GO:0004803">
    <property type="term" value="F:transposase activity"/>
    <property type="evidence" value="ECO:0007669"/>
    <property type="project" value="InterPro"/>
</dbReference>
<comment type="caution">
    <text evidence="3">The sequence shown here is derived from an EMBL/GenBank/DDBJ whole genome shotgun (WGS) entry which is preliminary data.</text>
</comment>
<dbReference type="Proteomes" id="UP000228770">
    <property type="component" value="Unassembled WGS sequence"/>
</dbReference>
<evidence type="ECO:0000313" key="4">
    <source>
        <dbReference type="Proteomes" id="UP000228770"/>
    </source>
</evidence>
<dbReference type="GO" id="GO:0003677">
    <property type="term" value="F:DNA binding"/>
    <property type="evidence" value="ECO:0007669"/>
    <property type="project" value="InterPro"/>
</dbReference>
<evidence type="ECO:0000259" key="2">
    <source>
        <dbReference type="Pfam" id="PF02371"/>
    </source>
</evidence>
<proteinExistence type="predicted"/>
<organism evidence="3 4">
    <name type="scientific">Candidatus Brennerbacteria bacterium CG_4_9_14_3_um_filter_43_9</name>
    <dbReference type="NCBI Taxonomy" id="1974522"/>
    <lineage>
        <taxon>Bacteria</taxon>
        <taxon>Candidatus Brenneribacteriota</taxon>
    </lineage>
</organism>
<dbReference type="AlphaFoldDB" id="A0A2M8C1P3"/>
<dbReference type="Pfam" id="PF01548">
    <property type="entry name" value="DEDD_Tnp_IS110"/>
    <property type="match status" value="1"/>
</dbReference>
<feature type="domain" description="Transposase IS110-like N-terminal" evidence="1">
    <location>
        <begin position="16"/>
        <end position="170"/>
    </location>
</feature>
<reference evidence="4" key="1">
    <citation type="submission" date="2017-09" db="EMBL/GenBank/DDBJ databases">
        <title>Depth-based differentiation of microbial function through sediment-hosted aquifers and enrichment of novel symbionts in the deep terrestrial subsurface.</title>
        <authorList>
            <person name="Probst A.J."/>
            <person name="Ladd B."/>
            <person name="Jarett J.K."/>
            <person name="Geller-Mcgrath D.E."/>
            <person name="Sieber C.M.K."/>
            <person name="Emerson J.B."/>
            <person name="Anantharaman K."/>
            <person name="Thomas B.C."/>
            <person name="Malmstrom R."/>
            <person name="Stieglmeier M."/>
            <person name="Klingl A."/>
            <person name="Woyke T."/>
            <person name="Ryan C.M."/>
            <person name="Banfield J.F."/>
        </authorList>
    </citation>
    <scope>NUCLEOTIDE SEQUENCE [LARGE SCALE GENOMIC DNA]</scope>
</reference>
<dbReference type="EMBL" id="PFUA01000053">
    <property type="protein sequence ID" value="PJB50015.1"/>
    <property type="molecule type" value="Genomic_DNA"/>
</dbReference>
<evidence type="ECO:0000259" key="1">
    <source>
        <dbReference type="Pfam" id="PF01548"/>
    </source>
</evidence>
<dbReference type="PANTHER" id="PTHR33055:SF3">
    <property type="entry name" value="PUTATIVE TRANSPOSASE FOR IS117-RELATED"/>
    <property type="match status" value="1"/>
</dbReference>
<gene>
    <name evidence="3" type="ORF">CO102_02240</name>
</gene>
<dbReference type="InterPro" id="IPR003346">
    <property type="entry name" value="Transposase_20"/>
</dbReference>
<dbReference type="Pfam" id="PF02371">
    <property type="entry name" value="Transposase_20"/>
    <property type="match status" value="1"/>
</dbReference>